<dbReference type="OrthoDB" id="422904at2759"/>
<evidence type="ECO:0000313" key="2">
    <source>
        <dbReference type="EMBL" id="UKJ89755.2"/>
    </source>
</evidence>
<dbReference type="AlphaFoldDB" id="A0A976M6W9"/>
<proteinExistence type="predicted"/>
<protein>
    <recommendedName>
        <fullName evidence="1">RAP domain-containing protein</fullName>
    </recommendedName>
</protein>
<feature type="domain" description="RAP" evidence="1">
    <location>
        <begin position="535"/>
        <end position="593"/>
    </location>
</feature>
<dbReference type="Proteomes" id="UP000244803">
    <property type="component" value="Chromosome 4"/>
</dbReference>
<dbReference type="Gene3D" id="3.40.960.10">
    <property type="entry name" value="VSR Endonuclease"/>
    <property type="match status" value="1"/>
</dbReference>
<accession>A0A976M6W9</accession>
<reference evidence="2" key="1">
    <citation type="submission" date="2022-07" db="EMBL/GenBank/DDBJ databases">
        <title>Evaluation of T. orientalis genome assembly methods using nanopore sequencing and analysis of variation between genomes.</title>
        <authorList>
            <person name="Yam J."/>
            <person name="Micallef M.L."/>
            <person name="Liu M."/>
            <person name="Djordjevic S.P."/>
            <person name="Bogema D.R."/>
            <person name="Jenkins C."/>
        </authorList>
    </citation>
    <scope>NUCLEOTIDE SEQUENCE</scope>
    <source>
        <strain evidence="2">Fish Creek</strain>
    </source>
</reference>
<dbReference type="EMBL" id="CP056067">
    <property type="protein sequence ID" value="UKJ89755.2"/>
    <property type="molecule type" value="Genomic_DNA"/>
</dbReference>
<name>A0A976M6W9_THEOR</name>
<dbReference type="Pfam" id="PF08373">
    <property type="entry name" value="RAP"/>
    <property type="match status" value="1"/>
</dbReference>
<gene>
    <name evidence="2" type="ORF">MACJ_003009</name>
</gene>
<evidence type="ECO:0000259" key="1">
    <source>
        <dbReference type="PROSITE" id="PS51286"/>
    </source>
</evidence>
<dbReference type="PROSITE" id="PS51286">
    <property type="entry name" value="RAP"/>
    <property type="match status" value="1"/>
</dbReference>
<dbReference type="SMART" id="SM00952">
    <property type="entry name" value="RAP"/>
    <property type="match status" value="1"/>
</dbReference>
<sequence length="598" mass="70908">MYNIINIIKYLTINTNNVTNSIKFSNIVLTNRRDILKSQIRCFSTESDDVSELHQTNDSTSFVQTNTNLSNECFNIEHKVVDIMDDYSVSSIRVLSTDEFLSTKRTNLIKKEQYHNLKPHEVKKYISSKQDGYYTFDKTITNDVPNHLKIPKYKTLVEKSRLYPSLTTDELTGKDANDKLLFQNQKIYDKSNEDYYKSFFKDRERCFDGYSNQLSSIERKILNSNEHNGNRSRISPLKYWIKPNYVSPERKEIMELNRYDLKFVMMNEAKQHSIGNSVNYEIWDSLLDRAISLQKGSNIRTLLRYLYCISIPRVNNPKVKAIIDIIHKRKHEMKPKHYVYLFQALSRLKIRDQRLSDDLYEMMLCWPILRNNFIIKAANSISKLEMVDNILVNPLKETLNNRIHDLSGRECRRIKPITIMEMFTDDMTVEFLKRCEYYKSYFGDSPRNMGLIELYLRLLKPSVYNNLNKSTRQFLSDLREYRKSNKEFTRDEKEVTMSAEHEDISRILDIMNVKHQNCIPAGQITLDIFEPITNTVIEVNNKYQYYEGTTKLTSLAKRRHAIISAMGFRLLHIPYKWWNMLESDENKIEQIKKFFINL</sequence>
<evidence type="ECO:0000313" key="3">
    <source>
        <dbReference type="Proteomes" id="UP000244803"/>
    </source>
</evidence>
<organism evidence="2 3">
    <name type="scientific">Theileria orientalis</name>
    <dbReference type="NCBI Taxonomy" id="68886"/>
    <lineage>
        <taxon>Eukaryota</taxon>
        <taxon>Sar</taxon>
        <taxon>Alveolata</taxon>
        <taxon>Apicomplexa</taxon>
        <taxon>Aconoidasida</taxon>
        <taxon>Piroplasmida</taxon>
        <taxon>Theileriidae</taxon>
        <taxon>Theileria</taxon>
    </lineage>
</organism>
<dbReference type="InterPro" id="IPR013584">
    <property type="entry name" value="RAP"/>
</dbReference>